<reference evidence="3 4" key="1">
    <citation type="submission" date="2017-06" db="EMBL/GenBank/DDBJ databases">
        <title>Comparative genomic analysis of Ambrosia Fusariam Clade fungi.</title>
        <authorList>
            <person name="Stajich J.E."/>
            <person name="Carrillo J."/>
            <person name="Kijimoto T."/>
            <person name="Eskalen A."/>
            <person name="O'Donnell K."/>
            <person name="Kasson M."/>
        </authorList>
    </citation>
    <scope>NUCLEOTIDE SEQUENCE [LARGE SCALE GENOMIC DNA]</scope>
    <source>
        <strain evidence="3 4">NRRL62579</strain>
    </source>
</reference>
<proteinExistence type="predicted"/>
<protein>
    <recommendedName>
        <fullName evidence="2">Nephrocystin 3-like N-terminal domain-containing protein</fullName>
    </recommendedName>
</protein>
<keyword evidence="1" id="KW-0677">Repeat</keyword>
<dbReference type="AlphaFoldDB" id="A0A428T290"/>
<name>A0A428T290_9HYPO</name>
<evidence type="ECO:0000313" key="3">
    <source>
        <dbReference type="EMBL" id="RSL96177.1"/>
    </source>
</evidence>
<dbReference type="InterPro" id="IPR056884">
    <property type="entry name" value="NPHP3-like_N"/>
</dbReference>
<dbReference type="Pfam" id="PF24883">
    <property type="entry name" value="NPHP3_N"/>
    <property type="match status" value="1"/>
</dbReference>
<sequence>MASLVIDHLRRTAPEETVVVYAYYDAGKREQQKVVHILASLLRQLVEASPSMPGCVQRLHLKNIGRELSSDEDVSWYLETRIAQHDVIKDELAEYAAEVKAALRETIKEKIMMVSDGMFLLARFHMDYVLEMISPNRMRESIEAA</sequence>
<dbReference type="STRING" id="1325735.A0A428T290"/>
<evidence type="ECO:0000313" key="4">
    <source>
        <dbReference type="Proteomes" id="UP000287144"/>
    </source>
</evidence>
<keyword evidence="4" id="KW-1185">Reference proteome</keyword>
<accession>A0A428T290</accession>
<gene>
    <name evidence="3" type="ORF">CEP52_011617</name>
</gene>
<comment type="caution">
    <text evidence="3">The sequence shown here is derived from an EMBL/GenBank/DDBJ whole genome shotgun (WGS) entry which is preliminary data.</text>
</comment>
<dbReference type="EMBL" id="NKCK01000142">
    <property type="protein sequence ID" value="RSL96177.1"/>
    <property type="molecule type" value="Genomic_DNA"/>
</dbReference>
<evidence type="ECO:0000259" key="2">
    <source>
        <dbReference type="Pfam" id="PF24883"/>
    </source>
</evidence>
<organism evidence="3 4">
    <name type="scientific">Fusarium oligoseptatum</name>
    <dbReference type="NCBI Taxonomy" id="2604345"/>
    <lineage>
        <taxon>Eukaryota</taxon>
        <taxon>Fungi</taxon>
        <taxon>Dikarya</taxon>
        <taxon>Ascomycota</taxon>
        <taxon>Pezizomycotina</taxon>
        <taxon>Sordariomycetes</taxon>
        <taxon>Hypocreomycetidae</taxon>
        <taxon>Hypocreales</taxon>
        <taxon>Nectriaceae</taxon>
        <taxon>Fusarium</taxon>
        <taxon>Fusarium solani species complex</taxon>
    </lineage>
</organism>
<feature type="domain" description="Nephrocystin 3-like N-terminal" evidence="2">
    <location>
        <begin position="1"/>
        <end position="73"/>
    </location>
</feature>
<dbReference type="Proteomes" id="UP000287144">
    <property type="component" value="Unassembled WGS sequence"/>
</dbReference>
<evidence type="ECO:0000256" key="1">
    <source>
        <dbReference type="ARBA" id="ARBA00022737"/>
    </source>
</evidence>